<dbReference type="GO" id="GO:0000712">
    <property type="term" value="P:resolution of meiotic recombination intermediates"/>
    <property type="evidence" value="ECO:0007669"/>
    <property type="project" value="TreeGrafter"/>
</dbReference>
<evidence type="ECO:0000313" key="3">
    <source>
        <dbReference type="EMBL" id="KAK1137220.1"/>
    </source>
</evidence>
<dbReference type="CDD" id="cd12934">
    <property type="entry name" value="LEM"/>
    <property type="match status" value="1"/>
</dbReference>
<evidence type="ECO:0000313" key="4">
    <source>
        <dbReference type="Proteomes" id="UP001177670"/>
    </source>
</evidence>
<dbReference type="InterPro" id="IPR034998">
    <property type="entry name" value="ANKLE1"/>
</dbReference>
<organism evidence="3 4">
    <name type="scientific">Melipona bicolor</name>
    <dbReference type="NCBI Taxonomy" id="60889"/>
    <lineage>
        <taxon>Eukaryota</taxon>
        <taxon>Metazoa</taxon>
        <taxon>Ecdysozoa</taxon>
        <taxon>Arthropoda</taxon>
        <taxon>Hexapoda</taxon>
        <taxon>Insecta</taxon>
        <taxon>Pterygota</taxon>
        <taxon>Neoptera</taxon>
        <taxon>Endopterygota</taxon>
        <taxon>Hymenoptera</taxon>
        <taxon>Apocrita</taxon>
        <taxon>Aculeata</taxon>
        <taxon>Apoidea</taxon>
        <taxon>Anthophila</taxon>
        <taxon>Apidae</taxon>
        <taxon>Melipona</taxon>
    </lineage>
</organism>
<dbReference type="SMART" id="SM00248">
    <property type="entry name" value="ANK"/>
    <property type="match status" value="3"/>
</dbReference>
<keyword evidence="4" id="KW-1185">Reference proteome</keyword>
<dbReference type="Gene3D" id="1.25.40.20">
    <property type="entry name" value="Ankyrin repeat-containing domain"/>
    <property type="match status" value="1"/>
</dbReference>
<dbReference type="AlphaFoldDB" id="A0AA40GG81"/>
<dbReference type="PROSITE" id="PS50088">
    <property type="entry name" value="ANK_REPEAT"/>
    <property type="match status" value="1"/>
</dbReference>
<dbReference type="InterPro" id="IPR036770">
    <property type="entry name" value="Ankyrin_rpt-contain_sf"/>
</dbReference>
<gene>
    <name evidence="3" type="ORF">K0M31_001742</name>
</gene>
<feature type="repeat" description="ANK" evidence="1">
    <location>
        <begin position="83"/>
        <end position="115"/>
    </location>
</feature>
<accession>A0AA40GG81</accession>
<dbReference type="Pfam" id="PF12796">
    <property type="entry name" value="Ank_2"/>
    <property type="match status" value="1"/>
</dbReference>
<dbReference type="Pfam" id="PF22945">
    <property type="entry name" value="LEM-3_GIY-YIG"/>
    <property type="match status" value="1"/>
</dbReference>
<dbReference type="PANTHER" id="PTHR46427">
    <property type="entry name" value="ANKYRIN REPEAT AND LEM DOMAIN-CONTAINING PROTEIN 1"/>
    <property type="match status" value="1"/>
</dbReference>
<dbReference type="PANTHER" id="PTHR46427:SF1">
    <property type="entry name" value="ANKYRIN REPEAT AND LEM DOMAIN-CONTAINING PROTEIN 1"/>
    <property type="match status" value="1"/>
</dbReference>
<dbReference type="GO" id="GO:0005654">
    <property type="term" value="C:nucleoplasm"/>
    <property type="evidence" value="ECO:0007669"/>
    <property type="project" value="TreeGrafter"/>
</dbReference>
<comment type="caution">
    <text evidence="3">The sequence shown here is derived from an EMBL/GenBank/DDBJ whole genome shotgun (WGS) entry which is preliminary data.</text>
</comment>
<protein>
    <recommendedName>
        <fullName evidence="2">LEM domain-containing protein</fullName>
    </recommendedName>
</protein>
<evidence type="ECO:0000256" key="1">
    <source>
        <dbReference type="PROSITE-ProRule" id="PRU00023"/>
    </source>
</evidence>
<dbReference type="GO" id="GO:0005737">
    <property type="term" value="C:cytoplasm"/>
    <property type="evidence" value="ECO:0007669"/>
    <property type="project" value="TreeGrafter"/>
</dbReference>
<dbReference type="GO" id="GO:0004520">
    <property type="term" value="F:DNA endonuclease activity"/>
    <property type="evidence" value="ECO:0007669"/>
    <property type="project" value="TreeGrafter"/>
</dbReference>
<dbReference type="GO" id="GO:0000724">
    <property type="term" value="P:double-strand break repair via homologous recombination"/>
    <property type="evidence" value="ECO:0007669"/>
    <property type="project" value="TreeGrafter"/>
</dbReference>
<dbReference type="InterPro" id="IPR003887">
    <property type="entry name" value="LEM_dom"/>
</dbReference>
<dbReference type="SUPFAM" id="SSF63451">
    <property type="entry name" value="LEM domain"/>
    <property type="match status" value="1"/>
</dbReference>
<reference evidence="3" key="1">
    <citation type="submission" date="2021-10" db="EMBL/GenBank/DDBJ databases">
        <title>Melipona bicolor Genome sequencing and assembly.</title>
        <authorList>
            <person name="Araujo N.S."/>
            <person name="Arias M.C."/>
        </authorList>
    </citation>
    <scope>NUCLEOTIDE SEQUENCE</scope>
    <source>
        <strain evidence="3">USP_2M_L1-L4_2017</strain>
        <tissue evidence="3">Whole body</tissue>
    </source>
</reference>
<dbReference type="Pfam" id="PF03020">
    <property type="entry name" value="LEM"/>
    <property type="match status" value="1"/>
</dbReference>
<feature type="domain" description="LEM" evidence="2">
    <location>
        <begin position="582"/>
        <end position="626"/>
    </location>
</feature>
<dbReference type="PROSITE" id="PS50297">
    <property type="entry name" value="ANK_REP_REGION"/>
    <property type="match status" value="1"/>
</dbReference>
<keyword evidence="1" id="KW-0040">ANK repeat</keyword>
<sequence length="850" mass="98476">MLTLEKKGCLFLASSLCDGLEDNNIKQVTTLLLNKDANPNTLIPIYGVTPFHLVIGNDSEAFAEEVTKLFLRYGGNPNVRSVDGLTPVHVAAAWGRVKILELLLTNGGDPLCLDDDGRSPFHYAFDGKYYKAIVILGKYCDNTVKEEKANYKMTFDKLLISCEDVIAEYIVPQTSNVTKKNIFKEHRNESFANTKCINFYNFDCSSNDKFDNAMTSAAEFQIREEMDKEKCLVNEIINQLSNSLNFKKEKINEEYGQSKNVLNDTNFSSTISTDDNTYSIRDKVLLKMRGKKRAVTPKCQRQIFSQKSNIKIPSTPQYDPNDSIISKSPNFLIDKSIEREQKYLSPKILNKELRFKTFTPCMTKHQLFPSEEFNMRKGVAKSTPRRKKQFYKQYSSLRKLRRNYELTSSENTSPDATNSVSPIQSCTKNLNYKFNKNLAIKLHENKYDDDDILIHFNENKGNTETCALEKNVIEKFNNNSRSQHMQKTDFKEKNKEQLKEYIQQEKFTDEVEVKIDDTVNTFKENLNTFLSSFKSQSYITIQGEYKHEDPEGVTFLERRIYTLSPCKSTDCISSDKMWPKSLNLSMDLTNDALRKELIRCGDKPGPVIDSTRQVYLKRLIKLKNGSHNLSHSSFKINHDPKLDYESQTESFLMFGDWVNDLERYKIIEQNIFREFSLGSPSRKWREGMSRTCFNYLFLDPRITRDLTFRTKYLSESEIWNIFRFAIFYVGKGTCNRPYSHLKDAFAAWVSKKSPENAKIQHILHIWNAGYGVVCLHVFQHSIPVEAYTREAAIIDALGIQKLKNSKSGDYYGIAKTWNMEEKRNFGRYLLYQAMCIFLCEGERQILPKNM</sequence>
<dbReference type="SUPFAM" id="SSF48403">
    <property type="entry name" value="Ankyrin repeat"/>
    <property type="match status" value="1"/>
</dbReference>
<dbReference type="InterPro" id="IPR011015">
    <property type="entry name" value="LEM/LEM-like_dom_sf"/>
</dbReference>
<proteinExistence type="predicted"/>
<dbReference type="PROSITE" id="PS50954">
    <property type="entry name" value="LEM"/>
    <property type="match status" value="1"/>
</dbReference>
<dbReference type="InterPro" id="IPR002110">
    <property type="entry name" value="Ankyrin_rpt"/>
</dbReference>
<dbReference type="Gene3D" id="1.10.720.40">
    <property type="match status" value="1"/>
</dbReference>
<dbReference type="Proteomes" id="UP001177670">
    <property type="component" value="Unassembled WGS sequence"/>
</dbReference>
<dbReference type="SMART" id="SM00540">
    <property type="entry name" value="LEM"/>
    <property type="match status" value="1"/>
</dbReference>
<evidence type="ECO:0000259" key="2">
    <source>
        <dbReference type="PROSITE" id="PS50954"/>
    </source>
</evidence>
<dbReference type="EMBL" id="JAHYIQ010000001">
    <property type="protein sequence ID" value="KAK1137220.1"/>
    <property type="molecule type" value="Genomic_DNA"/>
</dbReference>
<name>A0AA40GG81_9HYME</name>
<dbReference type="CDD" id="cd10454">
    <property type="entry name" value="GIY-YIG_COG3680_Meta"/>
    <property type="match status" value="1"/>
</dbReference>